<name>A0ABV5P9B6_STRCM</name>
<comment type="caution">
    <text evidence="1">The sequence shown here is derived from an EMBL/GenBank/DDBJ whole genome shotgun (WGS) entry which is preliminary data.</text>
</comment>
<gene>
    <name evidence="1" type="ORF">ACFFTU_07495</name>
</gene>
<organism evidence="1 2">
    <name type="scientific">Streptomyces cremeus</name>
    <dbReference type="NCBI Taxonomy" id="66881"/>
    <lineage>
        <taxon>Bacteria</taxon>
        <taxon>Bacillati</taxon>
        <taxon>Actinomycetota</taxon>
        <taxon>Actinomycetes</taxon>
        <taxon>Kitasatosporales</taxon>
        <taxon>Streptomycetaceae</taxon>
        <taxon>Streptomyces</taxon>
    </lineage>
</organism>
<accession>A0ABV5P9B6</accession>
<reference evidence="1 2" key="1">
    <citation type="submission" date="2024-09" db="EMBL/GenBank/DDBJ databases">
        <authorList>
            <person name="Sun Q."/>
            <person name="Mori K."/>
        </authorList>
    </citation>
    <scope>NUCLEOTIDE SEQUENCE [LARGE SCALE GENOMIC DNA]</scope>
    <source>
        <strain evidence="1 2">JCM 4362</strain>
    </source>
</reference>
<dbReference type="EMBL" id="JBHMCR010000004">
    <property type="protein sequence ID" value="MFB9519785.1"/>
    <property type="molecule type" value="Genomic_DNA"/>
</dbReference>
<dbReference type="Proteomes" id="UP001589718">
    <property type="component" value="Unassembled WGS sequence"/>
</dbReference>
<sequence length="80" mass="8428">MNTSHQVLITGPAGAPPETAAIRFMALVPADWRAEPVEFLANGARLRLTAPAPTTAAEFTRTATGILSQPGLRDWSLAEG</sequence>
<evidence type="ECO:0000313" key="2">
    <source>
        <dbReference type="Proteomes" id="UP001589718"/>
    </source>
</evidence>
<protein>
    <submittedName>
        <fullName evidence="1">Uncharacterized protein</fullName>
    </submittedName>
</protein>
<dbReference type="RefSeq" id="WP_345221539.1">
    <property type="nucleotide sequence ID" value="NZ_BAAAXE010000013.1"/>
</dbReference>
<evidence type="ECO:0000313" key="1">
    <source>
        <dbReference type="EMBL" id="MFB9519785.1"/>
    </source>
</evidence>
<proteinExistence type="predicted"/>
<keyword evidence="2" id="KW-1185">Reference proteome</keyword>